<dbReference type="OrthoDB" id="685518at2759"/>
<dbReference type="InterPro" id="IPR002182">
    <property type="entry name" value="NB-ARC"/>
</dbReference>
<evidence type="ECO:0000259" key="1">
    <source>
        <dbReference type="Pfam" id="PF00931"/>
    </source>
</evidence>
<evidence type="ECO:0000313" key="3">
    <source>
        <dbReference type="Proteomes" id="UP000636709"/>
    </source>
</evidence>
<dbReference type="Pfam" id="PF00931">
    <property type="entry name" value="NB-ARC"/>
    <property type="match status" value="1"/>
</dbReference>
<organism evidence="2 3">
    <name type="scientific">Digitaria exilis</name>
    <dbReference type="NCBI Taxonomy" id="1010633"/>
    <lineage>
        <taxon>Eukaryota</taxon>
        <taxon>Viridiplantae</taxon>
        <taxon>Streptophyta</taxon>
        <taxon>Embryophyta</taxon>
        <taxon>Tracheophyta</taxon>
        <taxon>Spermatophyta</taxon>
        <taxon>Magnoliopsida</taxon>
        <taxon>Liliopsida</taxon>
        <taxon>Poales</taxon>
        <taxon>Poaceae</taxon>
        <taxon>PACMAD clade</taxon>
        <taxon>Panicoideae</taxon>
        <taxon>Panicodae</taxon>
        <taxon>Paniceae</taxon>
        <taxon>Anthephorinae</taxon>
        <taxon>Digitaria</taxon>
    </lineage>
</organism>
<sequence>MAGPWSQHGHAVRELRQSRSTAAAWQQGDAARQVNGSFRHSAEQVVCVQACGCGELLLGRLCMVGCQAWLGSGSCIKTHGTKAGQMGLGRRRAQGGLIGVHGRTAEEKGRAGLEGSLWACWRSRRGDGGQQVRLEHVGVAVSSSQFVFDISSNTWWASAMAAPLRQLLVQAHLVVGVAVERGHGVVVVVLAVDVMDGEPAVQLGILSNTLVASRLGRGKTSNTLWATAMAAGSGRTCSRRSSPAGCRQLRGGLGSATVASWRRSCSPTRRRLGSARSLSCRAGVVSGGGLVLRLLGAMASALLLLGSSAWPSSLYAPQSPSYSPSPPLAALVAVAHSAGESSPWWRRTGETGCCCLLWWDVTAKVEDVSQRNVRYRLIKGSAGSKTAAVEQSDAIAAAIFGVDEARRAAKHDNQRVDLVQLISMEDDNLKVIAVWGTSGDIGQTTIIRAAYESPDIQNKFLCRAWVRVMHPFNPKDFVQSLVNQLHGAQGVEALLEKQKTEHGLAQEFNGYVDDRRFLIVLNDLSTIEEWDQIIKCFPNNKKGSRIIVSTAQVEIASLCAGQQAKRQS</sequence>
<proteinExistence type="predicted"/>
<dbReference type="Gene3D" id="3.40.50.300">
    <property type="entry name" value="P-loop containing nucleotide triphosphate hydrolases"/>
    <property type="match status" value="1"/>
</dbReference>
<dbReference type="EMBL" id="JACEFO010002208">
    <property type="protein sequence ID" value="KAF8673126.1"/>
    <property type="molecule type" value="Genomic_DNA"/>
</dbReference>
<keyword evidence="3" id="KW-1185">Reference proteome</keyword>
<dbReference type="AlphaFoldDB" id="A0A835AZT1"/>
<reference evidence="2" key="1">
    <citation type="submission" date="2020-07" db="EMBL/GenBank/DDBJ databases">
        <title>Genome sequence and genetic diversity analysis of an under-domesticated orphan crop, white fonio (Digitaria exilis).</title>
        <authorList>
            <person name="Bennetzen J.L."/>
            <person name="Chen S."/>
            <person name="Ma X."/>
            <person name="Wang X."/>
            <person name="Yssel A.E.J."/>
            <person name="Chaluvadi S.R."/>
            <person name="Johnson M."/>
            <person name="Gangashetty P."/>
            <person name="Hamidou F."/>
            <person name="Sanogo M.D."/>
            <person name="Zwaenepoel A."/>
            <person name="Wallace J."/>
            <person name="Van De Peer Y."/>
            <person name="Van Deynze A."/>
        </authorList>
    </citation>
    <scope>NUCLEOTIDE SEQUENCE</scope>
    <source>
        <tissue evidence="2">Leaves</tissue>
    </source>
</reference>
<dbReference type="PANTHER" id="PTHR19338:SF58">
    <property type="entry name" value="OS09G0517100 PROTEIN"/>
    <property type="match status" value="1"/>
</dbReference>
<gene>
    <name evidence="2" type="ORF">HU200_048673</name>
</gene>
<evidence type="ECO:0000313" key="2">
    <source>
        <dbReference type="EMBL" id="KAF8673126.1"/>
    </source>
</evidence>
<dbReference type="GO" id="GO:0043531">
    <property type="term" value="F:ADP binding"/>
    <property type="evidence" value="ECO:0007669"/>
    <property type="project" value="InterPro"/>
</dbReference>
<dbReference type="Proteomes" id="UP000636709">
    <property type="component" value="Unassembled WGS sequence"/>
</dbReference>
<dbReference type="InterPro" id="IPR027417">
    <property type="entry name" value="P-loop_NTPase"/>
</dbReference>
<protein>
    <recommendedName>
        <fullName evidence="1">NB-ARC domain-containing protein</fullName>
    </recommendedName>
</protein>
<name>A0A835AZT1_9POAL</name>
<accession>A0A835AZT1</accession>
<comment type="caution">
    <text evidence="2">The sequence shown here is derived from an EMBL/GenBank/DDBJ whole genome shotgun (WGS) entry which is preliminary data.</text>
</comment>
<dbReference type="SUPFAM" id="SSF52540">
    <property type="entry name" value="P-loop containing nucleoside triphosphate hydrolases"/>
    <property type="match status" value="1"/>
</dbReference>
<feature type="domain" description="NB-ARC" evidence="1">
    <location>
        <begin position="419"/>
        <end position="562"/>
    </location>
</feature>
<dbReference type="PANTHER" id="PTHR19338">
    <property type="entry name" value="TRANSLOCASE OF INNER MITOCHONDRIAL MEMBRANE 13 HOMOLOG"/>
    <property type="match status" value="1"/>
</dbReference>